<evidence type="ECO:0000313" key="5">
    <source>
        <dbReference type="Proteomes" id="UP000256645"/>
    </source>
</evidence>
<gene>
    <name evidence="4" type="ORF">BP6252_14069</name>
</gene>
<keyword evidence="2" id="KW-1133">Transmembrane helix</keyword>
<dbReference type="Pfam" id="PF20684">
    <property type="entry name" value="Fung_rhodopsin"/>
    <property type="match status" value="1"/>
</dbReference>
<accession>A0A3D8Q486</accession>
<feature type="transmembrane region" description="Helical" evidence="2">
    <location>
        <begin position="57"/>
        <end position="82"/>
    </location>
</feature>
<reference evidence="4 5" key="1">
    <citation type="journal article" date="2018" name="IMA Fungus">
        <title>IMA Genome-F 9: Draft genome sequence of Annulohypoxylon stygium, Aspergillus mulundensis, Berkeleyomyces basicola (syn. Thielaviopsis basicola), Ceratocystis smalleyi, two Cercospora beticola strains, Coleophoma cylindrospora, Fusarium fracticaudum, Phialophora cf. hyalina, and Morchella septimelata.</title>
        <authorList>
            <person name="Wingfield B.D."/>
            <person name="Bills G.F."/>
            <person name="Dong Y."/>
            <person name="Huang W."/>
            <person name="Nel W.J."/>
            <person name="Swalarsk-Parry B.S."/>
            <person name="Vaghefi N."/>
            <person name="Wilken P.M."/>
            <person name="An Z."/>
            <person name="de Beer Z.W."/>
            <person name="De Vos L."/>
            <person name="Chen L."/>
            <person name="Duong T.A."/>
            <person name="Gao Y."/>
            <person name="Hammerbacher A."/>
            <person name="Kikkert J.R."/>
            <person name="Li Y."/>
            <person name="Li H."/>
            <person name="Li K."/>
            <person name="Li Q."/>
            <person name="Liu X."/>
            <person name="Ma X."/>
            <person name="Naidoo K."/>
            <person name="Pethybridge S.J."/>
            <person name="Sun J."/>
            <person name="Steenkamp E.T."/>
            <person name="van der Nest M.A."/>
            <person name="van Wyk S."/>
            <person name="Wingfield M.J."/>
            <person name="Xiong C."/>
            <person name="Yue Q."/>
            <person name="Zhang X."/>
        </authorList>
    </citation>
    <scope>NUCLEOTIDE SEQUENCE [LARGE SCALE GENOMIC DNA]</scope>
    <source>
        <strain evidence="4 5">BP6252</strain>
    </source>
</reference>
<feature type="transmembrane region" description="Helical" evidence="2">
    <location>
        <begin position="213"/>
        <end position="233"/>
    </location>
</feature>
<keyword evidence="5" id="KW-1185">Reference proteome</keyword>
<dbReference type="STRING" id="1849047.A0A3D8Q486"/>
<feature type="region of interest" description="Disordered" evidence="1">
    <location>
        <begin position="303"/>
        <end position="381"/>
    </location>
</feature>
<evidence type="ECO:0000313" key="4">
    <source>
        <dbReference type="EMBL" id="RDW56656.1"/>
    </source>
</evidence>
<feature type="transmembrane region" description="Helical" evidence="2">
    <location>
        <begin position="253"/>
        <end position="272"/>
    </location>
</feature>
<dbReference type="EMBL" id="PDLM01000036">
    <property type="protein sequence ID" value="RDW56656.1"/>
    <property type="molecule type" value="Genomic_DNA"/>
</dbReference>
<sequence>MTLTPLPPAGRQVIISDDNKGPIVNISAWLGMTIMALFVFTRIGSKWAILKRWTLDDLLILITLILACIHTATLSMMVANGLGRHQQTLSDRTITHYQKYGYVSQLFYIPTLCLAKLSTLFYLGTLSPTSTYSTIVKACKALVALWGVGAELAIAFQCSAPSFWSILSTKCFNQIAFWDFIGVMDILTDIAMIFLPAILVWSLQMSQSKKLTVVLAFGTRVLIIPLTILRLYYISTTSSRLIFDQTSAAYHTYLSTTVHLNIAVIVTCLPFLKPFLENMSSGGLAPIVNDLDGSYGTGSKVNTLTSGLHHHKAPKSKGSIRMSSLHRSKIDSSRNASLDGVKVPHAQRQNAPRDRSQFEELGDDDSGSAGLGPLRPEHGGSFNYIGRATSVDIEERSSVGSEKMIITRTTAWDIQEEYEPNREMESGILRENSDGENVDKDWANKGIHYHI</sequence>
<feature type="transmembrane region" description="Helical" evidence="2">
    <location>
        <begin position="102"/>
        <end position="123"/>
    </location>
</feature>
<dbReference type="PANTHER" id="PTHR39614">
    <property type="entry name" value="INTEGRAL MEMBRANE PROTEIN"/>
    <property type="match status" value="1"/>
</dbReference>
<organism evidence="4 5">
    <name type="scientific">Coleophoma cylindrospora</name>
    <dbReference type="NCBI Taxonomy" id="1849047"/>
    <lineage>
        <taxon>Eukaryota</taxon>
        <taxon>Fungi</taxon>
        <taxon>Dikarya</taxon>
        <taxon>Ascomycota</taxon>
        <taxon>Pezizomycotina</taxon>
        <taxon>Leotiomycetes</taxon>
        <taxon>Helotiales</taxon>
        <taxon>Dermateaceae</taxon>
        <taxon>Coleophoma</taxon>
    </lineage>
</organism>
<dbReference type="InterPro" id="IPR049326">
    <property type="entry name" value="Rhodopsin_dom_fungi"/>
</dbReference>
<feature type="transmembrane region" description="Helical" evidence="2">
    <location>
        <begin position="143"/>
        <end position="164"/>
    </location>
</feature>
<feature type="transmembrane region" description="Helical" evidence="2">
    <location>
        <begin position="26"/>
        <end position="45"/>
    </location>
</feature>
<protein>
    <recommendedName>
        <fullName evidence="3">Rhodopsin domain-containing protein</fullName>
    </recommendedName>
</protein>
<evidence type="ECO:0000256" key="1">
    <source>
        <dbReference type="SAM" id="MobiDB-lite"/>
    </source>
</evidence>
<dbReference type="PANTHER" id="PTHR39614:SF2">
    <property type="entry name" value="INTEGRAL MEMBRANE PROTEIN"/>
    <property type="match status" value="1"/>
</dbReference>
<dbReference type="Proteomes" id="UP000256645">
    <property type="component" value="Unassembled WGS sequence"/>
</dbReference>
<keyword evidence="2" id="KW-0472">Membrane</keyword>
<keyword evidence="2" id="KW-0812">Transmembrane</keyword>
<feature type="domain" description="Rhodopsin" evidence="3">
    <location>
        <begin position="42"/>
        <end position="277"/>
    </location>
</feature>
<evidence type="ECO:0000259" key="3">
    <source>
        <dbReference type="Pfam" id="PF20684"/>
    </source>
</evidence>
<proteinExistence type="predicted"/>
<name>A0A3D8Q486_9HELO</name>
<comment type="caution">
    <text evidence="4">The sequence shown here is derived from an EMBL/GenBank/DDBJ whole genome shotgun (WGS) entry which is preliminary data.</text>
</comment>
<dbReference type="OrthoDB" id="3918601at2759"/>
<dbReference type="AlphaFoldDB" id="A0A3D8Q486"/>
<evidence type="ECO:0000256" key="2">
    <source>
        <dbReference type="SAM" id="Phobius"/>
    </source>
</evidence>
<feature type="transmembrane region" description="Helical" evidence="2">
    <location>
        <begin position="176"/>
        <end position="201"/>
    </location>
</feature>